<gene>
    <name evidence="1" type="ORF">Sviol_58910</name>
</gene>
<proteinExistence type="predicted"/>
<sequence length="66" mass="6918">MGLLLTEEEFTGRWTAPVPRPAGGRFAVTAIETLGPSAVRQRLCATPYCGSDPPAGPPAALNARPR</sequence>
<dbReference type="EMBL" id="BNDY01000017">
    <property type="protein sequence ID" value="GHI41483.1"/>
    <property type="molecule type" value="Genomic_DNA"/>
</dbReference>
<dbReference type="Proteomes" id="UP001050808">
    <property type="component" value="Unassembled WGS sequence"/>
</dbReference>
<reference evidence="1" key="1">
    <citation type="submission" date="2024-05" db="EMBL/GenBank/DDBJ databases">
        <title>Whole genome shotgun sequence of Streptomyces violascens NBRC 12920.</title>
        <authorList>
            <person name="Komaki H."/>
            <person name="Tamura T."/>
        </authorList>
    </citation>
    <scope>NUCLEOTIDE SEQUENCE</scope>
    <source>
        <strain evidence="1">NBRC 12920</strain>
    </source>
</reference>
<keyword evidence="2" id="KW-1185">Reference proteome</keyword>
<comment type="caution">
    <text evidence="1">The sequence shown here is derived from an EMBL/GenBank/DDBJ whole genome shotgun (WGS) entry which is preliminary data.</text>
</comment>
<name>A0ABQ3QW25_9ACTN</name>
<evidence type="ECO:0000313" key="2">
    <source>
        <dbReference type="Proteomes" id="UP001050808"/>
    </source>
</evidence>
<protein>
    <submittedName>
        <fullName evidence="1">Uncharacterized protein</fullName>
    </submittedName>
</protein>
<evidence type="ECO:0000313" key="1">
    <source>
        <dbReference type="EMBL" id="GHI41483.1"/>
    </source>
</evidence>
<organism evidence="1 2">
    <name type="scientific">Streptomyces violascens</name>
    <dbReference type="NCBI Taxonomy" id="67381"/>
    <lineage>
        <taxon>Bacteria</taxon>
        <taxon>Bacillati</taxon>
        <taxon>Actinomycetota</taxon>
        <taxon>Actinomycetes</taxon>
        <taxon>Kitasatosporales</taxon>
        <taxon>Streptomycetaceae</taxon>
        <taxon>Streptomyces</taxon>
    </lineage>
</organism>
<accession>A0ABQ3QW25</accession>